<dbReference type="AlphaFoldDB" id="A0A6C1DQ48"/>
<dbReference type="GO" id="GO:0019239">
    <property type="term" value="F:deaminase activity"/>
    <property type="evidence" value="ECO:0007669"/>
    <property type="project" value="TreeGrafter"/>
</dbReference>
<dbReference type="InterPro" id="IPR035959">
    <property type="entry name" value="RutC-like_sf"/>
</dbReference>
<dbReference type="GO" id="GO:0005739">
    <property type="term" value="C:mitochondrion"/>
    <property type="evidence" value="ECO:0007669"/>
    <property type="project" value="UniProtKB-ARBA"/>
</dbReference>
<dbReference type="Proteomes" id="UP000501346">
    <property type="component" value="Chromosome ScV"/>
</dbReference>
<keyword evidence="3" id="KW-1185">Reference proteome</keyword>
<reference evidence="2 3" key="1">
    <citation type="journal article" date="2019" name="BMC Genomics">
        <title>Chromosome level assembly and comparative genome analysis confirm lager-brewing yeasts originated from a single hybridization.</title>
        <authorList>
            <person name="Salazar A.N."/>
            <person name="Gorter de Vries A.R."/>
            <person name="van den Broek M."/>
            <person name="Brouwers N."/>
            <person name="de la Torre Cortes P."/>
            <person name="Kuijpers N.G.A."/>
            <person name="Daran J.G."/>
            <person name="Abeel T."/>
        </authorList>
    </citation>
    <scope>NUCLEOTIDE SEQUENCE [LARGE SCALE GENOMIC DNA]</scope>
    <source>
        <strain evidence="2 3">CBS 1483</strain>
    </source>
</reference>
<dbReference type="CDD" id="cd00448">
    <property type="entry name" value="YjgF_YER057c_UK114_family"/>
    <property type="match status" value="1"/>
</dbReference>
<evidence type="ECO:0000313" key="3">
    <source>
        <dbReference type="Proteomes" id="UP000501346"/>
    </source>
</evidence>
<accession>A0A6C1DQ48</accession>
<organism evidence="2 3">
    <name type="scientific">Saccharomyces pastorianus</name>
    <name type="common">Lager yeast</name>
    <name type="synonym">Saccharomyces cerevisiae x Saccharomyces eubayanus</name>
    <dbReference type="NCBI Taxonomy" id="27292"/>
    <lineage>
        <taxon>Eukaryota</taxon>
        <taxon>Fungi</taxon>
        <taxon>Dikarya</taxon>
        <taxon>Ascomycota</taxon>
        <taxon>Saccharomycotina</taxon>
        <taxon>Saccharomycetes</taxon>
        <taxon>Saccharomycetales</taxon>
        <taxon>Saccharomycetaceae</taxon>
        <taxon>Saccharomyces</taxon>
    </lineage>
</organism>
<dbReference type="FunFam" id="3.30.1330.40:FF:000001">
    <property type="entry name" value="L-PSP family endoribonuclease"/>
    <property type="match status" value="1"/>
</dbReference>
<dbReference type="PANTHER" id="PTHR11803:SF58">
    <property type="entry name" value="PROTEIN HMF1-RELATED"/>
    <property type="match status" value="1"/>
</dbReference>
<evidence type="ECO:0000256" key="1">
    <source>
        <dbReference type="ARBA" id="ARBA00010552"/>
    </source>
</evidence>
<gene>
    <name evidence="2" type="primary">HMF1_1</name>
    <name evidence="2" type="ORF">GRS66_001393</name>
</gene>
<dbReference type="InterPro" id="IPR006175">
    <property type="entry name" value="YjgF/YER057c/UK114"/>
</dbReference>
<sequence>MVTTLTPVICESAPAAAASYSHAMKVNNLIFLSGQIPVTPDNKLVEGSIADKAEQVIQNIKNVLEASNSSLDRVVKVNIFLADINHFAEFNSVYAKYFNTHKPARSCVAVAALPLGVDMEMEAIAAERD</sequence>
<evidence type="ECO:0000313" key="2">
    <source>
        <dbReference type="EMBL" id="QID79152.1"/>
    </source>
</evidence>
<comment type="similarity">
    <text evidence="1">Belongs to the RutC family.</text>
</comment>
<dbReference type="InterPro" id="IPR019897">
    <property type="entry name" value="RidA_CS"/>
</dbReference>
<dbReference type="GO" id="GO:0005829">
    <property type="term" value="C:cytosol"/>
    <property type="evidence" value="ECO:0007669"/>
    <property type="project" value="TreeGrafter"/>
</dbReference>
<dbReference type="Pfam" id="PF01042">
    <property type="entry name" value="Ribonuc_L-PSP"/>
    <property type="match status" value="1"/>
</dbReference>
<dbReference type="OrthoDB" id="309640at2759"/>
<dbReference type="SMR" id="A0A6C1DQ48"/>
<dbReference type="InterPro" id="IPR006056">
    <property type="entry name" value="RidA"/>
</dbReference>
<dbReference type="SUPFAM" id="SSF55298">
    <property type="entry name" value="YjgF-like"/>
    <property type="match status" value="1"/>
</dbReference>
<dbReference type="PANTHER" id="PTHR11803">
    <property type="entry name" value="2-IMINOBUTANOATE/2-IMINOPROPANOATE DEAMINASE RIDA"/>
    <property type="match status" value="1"/>
</dbReference>
<dbReference type="PROSITE" id="PS01094">
    <property type="entry name" value="UPF0076"/>
    <property type="match status" value="1"/>
</dbReference>
<dbReference type="EMBL" id="CP048986">
    <property type="protein sequence ID" value="QID79152.1"/>
    <property type="molecule type" value="Genomic_DNA"/>
</dbReference>
<protein>
    <submittedName>
        <fullName evidence="2">Protein hmf1</fullName>
    </submittedName>
</protein>
<proteinExistence type="inferred from homology"/>
<dbReference type="NCBIfam" id="TIGR00004">
    <property type="entry name" value="Rid family detoxifying hydrolase"/>
    <property type="match status" value="1"/>
</dbReference>
<dbReference type="Gene3D" id="3.30.1330.40">
    <property type="entry name" value="RutC-like"/>
    <property type="match status" value="1"/>
</dbReference>
<name>A0A6C1DQ48_SACPS</name>